<sequence>MSRMIFVNLPVADLDRAKAFYTGLGFVNEPKFTDETAACMVWSDAIYVMVLSHAKWKTFTDRPIPDSGSSEVMLCLSCDSREDVEALNALAGKHGGTADVAPPSDYGFMMSRSFTDPDGHFWEAMWMDPAAASGDMPAEPA</sequence>
<evidence type="ECO:0000259" key="1">
    <source>
        <dbReference type="PROSITE" id="PS51819"/>
    </source>
</evidence>
<protein>
    <submittedName>
        <fullName evidence="2">VOC family protein</fullName>
    </submittedName>
</protein>
<dbReference type="Pfam" id="PF22677">
    <property type="entry name" value="Ble-like_N"/>
    <property type="match status" value="1"/>
</dbReference>
<proteinExistence type="predicted"/>
<dbReference type="InterPro" id="IPR037523">
    <property type="entry name" value="VOC_core"/>
</dbReference>
<reference evidence="2 3" key="1">
    <citation type="submission" date="2024-09" db="EMBL/GenBank/DDBJ databases">
        <authorList>
            <person name="Sun Q."/>
            <person name="Mori K."/>
        </authorList>
    </citation>
    <scope>NUCLEOTIDE SEQUENCE [LARGE SCALE GENOMIC DNA]</scope>
    <source>
        <strain evidence="2 3">CCM 7706</strain>
    </source>
</reference>
<evidence type="ECO:0000313" key="2">
    <source>
        <dbReference type="EMBL" id="MFC0203027.1"/>
    </source>
</evidence>
<organism evidence="2 3">
    <name type="scientific">Novosphingobium soli</name>
    <dbReference type="NCBI Taxonomy" id="574956"/>
    <lineage>
        <taxon>Bacteria</taxon>
        <taxon>Pseudomonadati</taxon>
        <taxon>Pseudomonadota</taxon>
        <taxon>Alphaproteobacteria</taxon>
        <taxon>Sphingomonadales</taxon>
        <taxon>Sphingomonadaceae</taxon>
        <taxon>Novosphingobium</taxon>
    </lineage>
</organism>
<dbReference type="PROSITE" id="PS51819">
    <property type="entry name" value="VOC"/>
    <property type="match status" value="1"/>
</dbReference>
<name>A0ABV6CQN3_9SPHN</name>
<dbReference type="PANTHER" id="PTHR36503">
    <property type="entry name" value="BLR2520 PROTEIN"/>
    <property type="match status" value="1"/>
</dbReference>
<accession>A0ABV6CQN3</accession>
<dbReference type="Proteomes" id="UP001589798">
    <property type="component" value="Unassembled WGS sequence"/>
</dbReference>
<dbReference type="RefSeq" id="WP_379485897.1">
    <property type="nucleotide sequence ID" value="NZ_JBHLWK010000006.1"/>
</dbReference>
<evidence type="ECO:0000313" key="3">
    <source>
        <dbReference type="Proteomes" id="UP001589798"/>
    </source>
</evidence>
<dbReference type="Gene3D" id="3.10.180.10">
    <property type="entry name" value="2,3-Dihydroxybiphenyl 1,2-Dioxygenase, domain 1"/>
    <property type="match status" value="1"/>
</dbReference>
<dbReference type="PANTHER" id="PTHR36503:SF2">
    <property type="entry name" value="BLR2408 PROTEIN"/>
    <property type="match status" value="1"/>
</dbReference>
<keyword evidence="3" id="KW-1185">Reference proteome</keyword>
<dbReference type="EMBL" id="JBHLWK010000006">
    <property type="protein sequence ID" value="MFC0203027.1"/>
    <property type="molecule type" value="Genomic_DNA"/>
</dbReference>
<feature type="domain" description="VOC" evidence="1">
    <location>
        <begin position="3"/>
        <end position="127"/>
    </location>
</feature>
<comment type="caution">
    <text evidence="2">The sequence shown here is derived from an EMBL/GenBank/DDBJ whole genome shotgun (WGS) entry which is preliminary data.</text>
</comment>
<gene>
    <name evidence="2" type="ORF">ACFFJC_01950</name>
</gene>
<dbReference type="SUPFAM" id="SSF54593">
    <property type="entry name" value="Glyoxalase/Bleomycin resistance protein/Dihydroxybiphenyl dioxygenase"/>
    <property type="match status" value="1"/>
</dbReference>
<dbReference type="InterPro" id="IPR053863">
    <property type="entry name" value="Glyoxy/Ble-like_N"/>
</dbReference>
<dbReference type="InterPro" id="IPR029068">
    <property type="entry name" value="Glyas_Bleomycin-R_OHBP_Dase"/>
</dbReference>